<evidence type="ECO:0000256" key="2">
    <source>
        <dbReference type="ARBA" id="ARBA00023015"/>
    </source>
</evidence>
<dbReference type="SUPFAM" id="SSF53822">
    <property type="entry name" value="Periplasmic binding protein-like I"/>
    <property type="match status" value="1"/>
</dbReference>
<dbReference type="InterPro" id="IPR028082">
    <property type="entry name" value="Peripla_BP_I"/>
</dbReference>
<dbReference type="InterPro" id="IPR010982">
    <property type="entry name" value="Lambda_DNA-bd_dom_sf"/>
</dbReference>
<dbReference type="EMBL" id="VSIY01000009">
    <property type="protein sequence ID" value="TYB81149.1"/>
    <property type="molecule type" value="Genomic_DNA"/>
</dbReference>
<dbReference type="Gene3D" id="3.40.50.2300">
    <property type="match status" value="2"/>
</dbReference>
<keyword evidence="2" id="KW-0805">Transcription regulation</keyword>
<dbReference type="SUPFAM" id="SSF47413">
    <property type="entry name" value="lambda repressor-like DNA-binding domains"/>
    <property type="match status" value="1"/>
</dbReference>
<dbReference type="PROSITE" id="PS50932">
    <property type="entry name" value="HTH_LACI_2"/>
    <property type="match status" value="1"/>
</dbReference>
<dbReference type="InterPro" id="IPR000843">
    <property type="entry name" value="HTH_LacI"/>
</dbReference>
<keyword evidence="7" id="KW-1185">Reference proteome</keyword>
<proteinExistence type="predicted"/>
<dbReference type="Pfam" id="PF00356">
    <property type="entry name" value="LacI"/>
    <property type="match status" value="1"/>
</dbReference>
<dbReference type="Pfam" id="PF13377">
    <property type="entry name" value="Peripla_BP_3"/>
    <property type="match status" value="1"/>
</dbReference>
<comment type="caution">
    <text evidence="6">The sequence shown here is derived from an EMBL/GenBank/DDBJ whole genome shotgun (WGS) entry which is preliminary data.</text>
</comment>
<reference evidence="6 7" key="1">
    <citation type="submission" date="2019-08" db="EMBL/GenBank/DDBJ databases">
        <title>Identification of a novel species of the genus Boseongicola.</title>
        <authorList>
            <person name="Zhang X.-Q."/>
        </authorList>
    </citation>
    <scope>NUCLEOTIDE SEQUENCE [LARGE SCALE GENOMIC DNA]</scope>
    <source>
        <strain evidence="6 7">HY14</strain>
    </source>
</reference>
<dbReference type="AlphaFoldDB" id="A0A5D0RJ65"/>
<dbReference type="PANTHER" id="PTHR30146:SF148">
    <property type="entry name" value="HTH-TYPE TRANSCRIPTIONAL REPRESSOR PURR-RELATED"/>
    <property type="match status" value="1"/>
</dbReference>
<dbReference type="Proteomes" id="UP000322080">
    <property type="component" value="Unassembled WGS sequence"/>
</dbReference>
<evidence type="ECO:0000313" key="7">
    <source>
        <dbReference type="Proteomes" id="UP000322080"/>
    </source>
</evidence>
<dbReference type="Gene3D" id="1.10.260.40">
    <property type="entry name" value="lambda repressor-like DNA-binding domains"/>
    <property type="match status" value="1"/>
</dbReference>
<evidence type="ECO:0000256" key="3">
    <source>
        <dbReference type="ARBA" id="ARBA00023125"/>
    </source>
</evidence>
<name>A0A5D0RJ65_9RHOB</name>
<dbReference type="CDD" id="cd01392">
    <property type="entry name" value="HTH_LacI"/>
    <property type="match status" value="1"/>
</dbReference>
<evidence type="ECO:0000256" key="4">
    <source>
        <dbReference type="ARBA" id="ARBA00023163"/>
    </source>
</evidence>
<keyword evidence="4" id="KW-0804">Transcription</keyword>
<keyword evidence="3 6" id="KW-0238">DNA-binding</keyword>
<gene>
    <name evidence="6" type="ORF">FVF75_11985</name>
</gene>
<dbReference type="GO" id="GO:0000976">
    <property type="term" value="F:transcription cis-regulatory region binding"/>
    <property type="evidence" value="ECO:0007669"/>
    <property type="project" value="TreeGrafter"/>
</dbReference>
<keyword evidence="1" id="KW-0678">Repressor</keyword>
<dbReference type="InterPro" id="IPR046335">
    <property type="entry name" value="LacI/GalR-like_sensor"/>
</dbReference>
<evidence type="ECO:0000313" key="6">
    <source>
        <dbReference type="EMBL" id="TYB81149.1"/>
    </source>
</evidence>
<dbReference type="SMART" id="SM00354">
    <property type="entry name" value="HTH_LACI"/>
    <property type="match status" value="1"/>
</dbReference>
<dbReference type="PANTHER" id="PTHR30146">
    <property type="entry name" value="LACI-RELATED TRANSCRIPTIONAL REPRESSOR"/>
    <property type="match status" value="1"/>
</dbReference>
<dbReference type="PROSITE" id="PS00356">
    <property type="entry name" value="HTH_LACI_1"/>
    <property type="match status" value="1"/>
</dbReference>
<evidence type="ECO:0000256" key="1">
    <source>
        <dbReference type="ARBA" id="ARBA00022491"/>
    </source>
</evidence>
<organism evidence="6 7">
    <name type="scientific">Maritimibacter fusiformis</name>
    <dbReference type="NCBI Taxonomy" id="2603819"/>
    <lineage>
        <taxon>Bacteria</taxon>
        <taxon>Pseudomonadati</taxon>
        <taxon>Pseudomonadota</taxon>
        <taxon>Alphaproteobacteria</taxon>
        <taxon>Rhodobacterales</taxon>
        <taxon>Roseobacteraceae</taxon>
        <taxon>Maritimibacter</taxon>
    </lineage>
</organism>
<dbReference type="CDD" id="cd06288">
    <property type="entry name" value="PBP1_sucrose_transcription_regulator"/>
    <property type="match status" value="1"/>
</dbReference>
<protein>
    <submittedName>
        <fullName evidence="6">LacI family DNA-binding transcriptional regulator</fullName>
    </submittedName>
</protein>
<accession>A0A5D0RJ65</accession>
<dbReference type="GO" id="GO:0003700">
    <property type="term" value="F:DNA-binding transcription factor activity"/>
    <property type="evidence" value="ECO:0007669"/>
    <property type="project" value="TreeGrafter"/>
</dbReference>
<dbReference type="RefSeq" id="WP_148378213.1">
    <property type="nucleotide sequence ID" value="NZ_VSIY01000009.1"/>
</dbReference>
<evidence type="ECO:0000259" key="5">
    <source>
        <dbReference type="PROSITE" id="PS50932"/>
    </source>
</evidence>
<feature type="domain" description="HTH lacI-type" evidence="5">
    <location>
        <begin position="2"/>
        <end position="56"/>
    </location>
</feature>
<sequence>MSTIYDVAKAAQVSPKTVSRVLNGDAPVGKKTREAVEKAIAELGYVPSSAARTMRSQRSGLIGLVTGAISLSPLDPAASGLPDIFIVKGVQEGLENSGKTLLISDTGGRSDRVPSLMRTFVEHRVEGIIYVADYHRQVSLPRLPGHPPIVLANCYDDAHTPAIVPDDRFGQYRLVQEIIAHGHRRIAYLTLSDQLDATRLRTAGYRAALQDAGIDYDPALVVVADTLGDDTEAQAECLWAALDAVLALDDRPTVICCGNDRMAMRAYGMLRARQIEVPADIAVAGYDDYRAISDSLFPRLTTVELPYVEMGRRAAERLLAAMAGADTEDAAPELIRGDVVWRASVPALVTGPS</sequence>